<protein>
    <recommendedName>
        <fullName evidence="3">Tetratricopeptide repeat protein</fullName>
    </recommendedName>
</protein>
<dbReference type="SUPFAM" id="SSF48452">
    <property type="entry name" value="TPR-like"/>
    <property type="match status" value="1"/>
</dbReference>
<name>F4XQI9_9CYAN</name>
<sequence length="175" mass="19865">MNYFKSSAPRFIALLVSIWLTAFALPVSANISEQLRVAESLREQGNFPQAILTLDKALAKVALKSKEHTLIMGMKANLLLLQRRYDEAFLILSETQPLAENNQWRLIAADQAHYLANLFLRRQNQAKARRWFAKARQLAQESGDKVLALQSGINLLRLKSENSQAQQKLLNQLHA</sequence>
<keyword evidence="2" id="KW-1185">Reference proteome</keyword>
<dbReference type="RefSeq" id="WP_008182916.1">
    <property type="nucleotide sequence ID" value="NZ_MKZR01000062.1"/>
</dbReference>
<evidence type="ECO:0000313" key="2">
    <source>
        <dbReference type="Proteomes" id="UP000003959"/>
    </source>
</evidence>
<dbReference type="AlphaFoldDB" id="F4XQI9"/>
<dbReference type="HOGENOM" id="CLU_1543324_0_0_3"/>
<dbReference type="EMBL" id="GL890870">
    <property type="protein sequence ID" value="EGJ33142.1"/>
    <property type="molecule type" value="Genomic_DNA"/>
</dbReference>
<evidence type="ECO:0000313" key="1">
    <source>
        <dbReference type="EMBL" id="EGJ33142.1"/>
    </source>
</evidence>
<proteinExistence type="predicted"/>
<evidence type="ECO:0008006" key="3">
    <source>
        <dbReference type="Google" id="ProtNLM"/>
    </source>
</evidence>
<accession>F4XQI9</accession>
<feature type="non-terminal residue" evidence="1">
    <location>
        <position position="175"/>
    </location>
</feature>
<organism evidence="1 2">
    <name type="scientific">Moorena producens 3L</name>
    <dbReference type="NCBI Taxonomy" id="489825"/>
    <lineage>
        <taxon>Bacteria</taxon>
        <taxon>Bacillati</taxon>
        <taxon>Cyanobacteriota</taxon>
        <taxon>Cyanophyceae</taxon>
        <taxon>Coleofasciculales</taxon>
        <taxon>Coleofasciculaceae</taxon>
        <taxon>Moorena</taxon>
    </lineage>
</organism>
<dbReference type="InterPro" id="IPR011990">
    <property type="entry name" value="TPR-like_helical_dom_sf"/>
</dbReference>
<gene>
    <name evidence="1" type="ORF">LYNGBM3L_51970</name>
</gene>
<dbReference type="Proteomes" id="UP000003959">
    <property type="component" value="Unassembled WGS sequence"/>
</dbReference>
<dbReference type="Gene3D" id="1.25.40.10">
    <property type="entry name" value="Tetratricopeptide repeat domain"/>
    <property type="match status" value="1"/>
</dbReference>
<reference evidence="2" key="1">
    <citation type="journal article" date="2011" name="Proc. Natl. Acad. Sci. U.S.A.">
        <title>Genomic insights into the physiology and ecology of the marine filamentous cyanobacterium Lyngbya majuscula.</title>
        <authorList>
            <person name="Jones A.C."/>
            <person name="Monroe E.A."/>
            <person name="Podell S."/>
            <person name="Hess W.R."/>
            <person name="Klages S."/>
            <person name="Esquenazi E."/>
            <person name="Niessen S."/>
            <person name="Hoover H."/>
            <person name="Rothmann M."/>
            <person name="Lasken R.S."/>
            <person name="Yates J.R.III."/>
            <person name="Reinhardt R."/>
            <person name="Kube M."/>
            <person name="Burkart M.D."/>
            <person name="Allen E.E."/>
            <person name="Dorrestein P.C."/>
            <person name="Gerwick W.H."/>
            <person name="Gerwick L."/>
        </authorList>
    </citation>
    <scope>NUCLEOTIDE SEQUENCE [LARGE SCALE GENOMIC DNA]</scope>
    <source>
        <strain evidence="2">3L</strain>
    </source>
</reference>